<protein>
    <submittedName>
        <fullName evidence="1">Uncharacterized protein</fullName>
    </submittedName>
</protein>
<reference evidence="1 2" key="1">
    <citation type="journal article" date="2017" name="Nat. Microbiol.">
        <title>Natural product diversity associated with the nematode symbionts Photorhabdus and Xenorhabdus.</title>
        <authorList>
            <person name="Tobias N.J."/>
            <person name="Wolff H."/>
            <person name="Djahanschiri B."/>
            <person name="Grundmann F."/>
            <person name="Kronenwerth M."/>
            <person name="Shi Y.M."/>
            <person name="Simonyi S."/>
            <person name="Grun P."/>
            <person name="Shapiro-Ilan D."/>
            <person name="Pidot S.J."/>
            <person name="Stinear T.P."/>
            <person name="Ebersberger I."/>
            <person name="Bode H.B."/>
        </authorList>
    </citation>
    <scope>NUCLEOTIDE SEQUENCE [LARGE SCALE GENOMIC DNA]</scope>
    <source>
        <strain evidence="1 2">DSM 16342</strain>
    </source>
</reference>
<evidence type="ECO:0000313" key="1">
    <source>
        <dbReference type="EMBL" id="PHM28148.1"/>
    </source>
</evidence>
<evidence type="ECO:0000313" key="2">
    <source>
        <dbReference type="Proteomes" id="UP000225833"/>
    </source>
</evidence>
<sequence>MMGSDIFYYCIEKYKYYQLIPMKWIFCYDTKKKEL</sequence>
<dbReference type="AlphaFoldDB" id="A0A2D0J1E8"/>
<proteinExistence type="predicted"/>
<dbReference type="Proteomes" id="UP000225833">
    <property type="component" value="Unassembled WGS sequence"/>
</dbReference>
<gene>
    <name evidence="1" type="ORF">Xbud_01544</name>
</gene>
<organism evidence="1 2">
    <name type="scientific">Xenorhabdus budapestensis</name>
    <dbReference type="NCBI Taxonomy" id="290110"/>
    <lineage>
        <taxon>Bacteria</taxon>
        <taxon>Pseudomonadati</taxon>
        <taxon>Pseudomonadota</taxon>
        <taxon>Gammaproteobacteria</taxon>
        <taxon>Enterobacterales</taxon>
        <taxon>Morganellaceae</taxon>
        <taxon>Xenorhabdus</taxon>
    </lineage>
</organism>
<accession>A0A2D0J1E8</accession>
<name>A0A2D0J1E8_XENBU</name>
<comment type="caution">
    <text evidence="1">The sequence shown here is derived from an EMBL/GenBank/DDBJ whole genome shotgun (WGS) entry which is preliminary data.</text>
</comment>
<dbReference type="EMBL" id="NIBS01000006">
    <property type="protein sequence ID" value="PHM28148.1"/>
    <property type="molecule type" value="Genomic_DNA"/>
</dbReference>